<evidence type="ECO:0000313" key="3">
    <source>
        <dbReference type="Proteomes" id="UP000052978"/>
    </source>
</evidence>
<protein>
    <submittedName>
        <fullName evidence="2">Uncharacterized protein</fullName>
    </submittedName>
</protein>
<name>S7QGH0_MYOBR</name>
<proteinExistence type="predicted"/>
<evidence type="ECO:0000313" key="2">
    <source>
        <dbReference type="EMBL" id="EPQ20442.1"/>
    </source>
</evidence>
<keyword evidence="3" id="KW-1185">Reference proteome</keyword>
<evidence type="ECO:0000256" key="1">
    <source>
        <dbReference type="SAM" id="MobiDB-lite"/>
    </source>
</evidence>
<feature type="region of interest" description="Disordered" evidence="1">
    <location>
        <begin position="1"/>
        <end position="25"/>
    </location>
</feature>
<organism evidence="2 3">
    <name type="scientific">Myotis brandtii</name>
    <name type="common">Brandt's bat</name>
    <dbReference type="NCBI Taxonomy" id="109478"/>
    <lineage>
        <taxon>Eukaryota</taxon>
        <taxon>Metazoa</taxon>
        <taxon>Chordata</taxon>
        <taxon>Craniata</taxon>
        <taxon>Vertebrata</taxon>
        <taxon>Euteleostomi</taxon>
        <taxon>Mammalia</taxon>
        <taxon>Eutheria</taxon>
        <taxon>Laurasiatheria</taxon>
        <taxon>Chiroptera</taxon>
        <taxon>Yangochiroptera</taxon>
        <taxon>Vespertilionidae</taxon>
        <taxon>Myotis</taxon>
    </lineage>
</organism>
<dbReference type="Proteomes" id="UP000052978">
    <property type="component" value="Unassembled WGS sequence"/>
</dbReference>
<accession>S7QGH0</accession>
<reference evidence="2 3" key="1">
    <citation type="journal article" date="2013" name="Nat. Commun.">
        <title>Genome analysis reveals insights into physiology and longevity of the Brandt's bat Myotis brandtii.</title>
        <authorList>
            <person name="Seim I."/>
            <person name="Fang X."/>
            <person name="Xiong Z."/>
            <person name="Lobanov A.V."/>
            <person name="Huang Z."/>
            <person name="Ma S."/>
            <person name="Feng Y."/>
            <person name="Turanov A.A."/>
            <person name="Zhu Y."/>
            <person name="Lenz T.L."/>
            <person name="Gerashchenko M.V."/>
            <person name="Fan D."/>
            <person name="Hee Yim S."/>
            <person name="Yao X."/>
            <person name="Jordan D."/>
            <person name="Xiong Y."/>
            <person name="Ma Y."/>
            <person name="Lyapunov A.N."/>
            <person name="Chen G."/>
            <person name="Kulakova O.I."/>
            <person name="Sun Y."/>
            <person name="Lee S.G."/>
            <person name="Bronson R.T."/>
            <person name="Moskalev A.A."/>
            <person name="Sunyaev S.R."/>
            <person name="Zhang G."/>
            <person name="Krogh A."/>
            <person name="Wang J."/>
            <person name="Gladyshev V.N."/>
        </authorList>
    </citation>
    <scope>NUCLEOTIDE SEQUENCE [LARGE SCALE GENOMIC DNA]</scope>
</reference>
<dbReference type="AlphaFoldDB" id="S7QGH0"/>
<sequence length="64" mass="6574">MSRLSAVAAEQPGWSASPSAQEGHDLACRAPAARVSPAVRQSALLSPSHCTQTVPVLGPDAHLM</sequence>
<dbReference type="EMBL" id="KE164837">
    <property type="protein sequence ID" value="EPQ20442.1"/>
    <property type="molecule type" value="Genomic_DNA"/>
</dbReference>
<gene>
    <name evidence="2" type="ORF">D623_10021619</name>
</gene>